<evidence type="ECO:0000256" key="1">
    <source>
        <dbReference type="SAM" id="MobiDB-lite"/>
    </source>
</evidence>
<accession>A0A120G8W9</accession>
<feature type="compositionally biased region" description="Polar residues" evidence="1">
    <location>
        <begin position="1"/>
        <end position="12"/>
    </location>
</feature>
<sequence length="43" mass="4356">MPISASETTNDTAPAAASHAERLGTSLPSRANARQSMALITSA</sequence>
<proteinExistence type="predicted"/>
<evidence type="ECO:0000313" key="2">
    <source>
        <dbReference type="EMBL" id="KWV89502.1"/>
    </source>
</evidence>
<feature type="region of interest" description="Disordered" evidence="1">
    <location>
        <begin position="1"/>
        <end position="43"/>
    </location>
</feature>
<protein>
    <submittedName>
        <fullName evidence="2">Uncharacterized protein</fullName>
    </submittedName>
</protein>
<gene>
    <name evidence="2" type="ORF">PFLmoz3_00924</name>
</gene>
<dbReference type="AlphaFoldDB" id="A0A120G8W9"/>
<comment type="caution">
    <text evidence="2">The sequence shown here is derived from an EMBL/GenBank/DDBJ whole genome shotgun (WGS) entry which is preliminary data.</text>
</comment>
<dbReference type="Proteomes" id="UP000061348">
    <property type="component" value="Unassembled WGS sequence"/>
</dbReference>
<evidence type="ECO:0000313" key="3">
    <source>
        <dbReference type="Proteomes" id="UP000061348"/>
    </source>
</evidence>
<organism evidence="2 3">
    <name type="scientific">Pseudomonas fluorescens</name>
    <dbReference type="NCBI Taxonomy" id="294"/>
    <lineage>
        <taxon>Bacteria</taxon>
        <taxon>Pseudomonadati</taxon>
        <taxon>Pseudomonadota</taxon>
        <taxon>Gammaproteobacteria</taxon>
        <taxon>Pseudomonadales</taxon>
        <taxon>Pseudomonadaceae</taxon>
        <taxon>Pseudomonas</taxon>
    </lineage>
</organism>
<dbReference type="EMBL" id="LCYA01000046">
    <property type="protein sequence ID" value="KWV89502.1"/>
    <property type="molecule type" value="Genomic_DNA"/>
</dbReference>
<reference evidence="2 3" key="1">
    <citation type="submission" date="2015-05" db="EMBL/GenBank/DDBJ databases">
        <title>A genomic and transcriptomic approach to investigate the blue pigment phenotype in Pseudomonas fluorescens.</title>
        <authorList>
            <person name="Andreani N.A."/>
            <person name="Cardazzo B."/>
        </authorList>
    </citation>
    <scope>NUCLEOTIDE SEQUENCE [LARGE SCALE GENOMIC DNA]</scope>
    <source>
        <strain evidence="2 3">Ps_22</strain>
    </source>
</reference>
<feature type="compositionally biased region" description="Polar residues" evidence="1">
    <location>
        <begin position="26"/>
        <end position="43"/>
    </location>
</feature>
<name>A0A120G8W9_PSEFL</name>